<comment type="catalytic activity">
    <reaction evidence="7">
        <text>cutin + H2O = cutin monomers.</text>
        <dbReference type="EC" id="3.1.1.74"/>
    </reaction>
</comment>
<dbReference type="AlphaFoldDB" id="A0A364KQA0"/>
<dbReference type="InterPro" id="IPR029058">
    <property type="entry name" value="AB_hydrolase_fold"/>
</dbReference>
<evidence type="ECO:0000256" key="5">
    <source>
        <dbReference type="ARBA" id="ARBA00022801"/>
    </source>
</evidence>
<evidence type="ECO:0000256" key="4">
    <source>
        <dbReference type="ARBA" id="ARBA00022729"/>
    </source>
</evidence>
<gene>
    <name evidence="8" type="ORF">BHQ10_001715</name>
</gene>
<dbReference type="InterPro" id="IPR000675">
    <property type="entry name" value="Cutinase/axe"/>
</dbReference>
<keyword evidence="3" id="KW-0719">Serine esterase</keyword>
<evidence type="ECO:0000256" key="3">
    <source>
        <dbReference type="ARBA" id="ARBA00022487"/>
    </source>
</evidence>
<dbReference type="InterPro" id="IPR011150">
    <property type="entry name" value="Cutinase_monf"/>
</dbReference>
<reference evidence="8 9" key="1">
    <citation type="journal article" date="2017" name="Biotechnol. Biofuels">
        <title>Differential beta-glucosidase expression as a function of carbon source availability in Talaromyces amestolkiae: a genomic and proteomic approach.</title>
        <authorList>
            <person name="de Eugenio L.I."/>
            <person name="Mendez-Liter J.A."/>
            <person name="Nieto-Dominguez M."/>
            <person name="Alonso L."/>
            <person name="Gil-Munoz J."/>
            <person name="Barriuso J."/>
            <person name="Prieto A."/>
            <person name="Martinez M.J."/>
        </authorList>
    </citation>
    <scope>NUCLEOTIDE SEQUENCE [LARGE SCALE GENOMIC DNA]</scope>
    <source>
        <strain evidence="8 9">CIB</strain>
    </source>
</reference>
<evidence type="ECO:0000256" key="7">
    <source>
        <dbReference type="ARBA" id="ARBA00034045"/>
    </source>
</evidence>
<comment type="caution">
    <text evidence="8">The sequence shown here is derived from an EMBL/GenBank/DDBJ whole genome shotgun (WGS) entry which is preliminary data.</text>
</comment>
<dbReference type="OrthoDB" id="4224870at2759"/>
<sequence length="100" mass="10094">MGANSGDWVGPQFFREISGVSGSVTLQGGDADVHAVDLSGYLAEGGSSNGASSMADSVTAHNAQYPDSEIVVSGWRQSALVAHKALQNKSPPLSSTASSA</sequence>
<organism evidence="8 9">
    <name type="scientific">Talaromyces amestolkiae</name>
    <dbReference type="NCBI Taxonomy" id="1196081"/>
    <lineage>
        <taxon>Eukaryota</taxon>
        <taxon>Fungi</taxon>
        <taxon>Dikarya</taxon>
        <taxon>Ascomycota</taxon>
        <taxon>Pezizomycotina</taxon>
        <taxon>Eurotiomycetes</taxon>
        <taxon>Eurotiomycetidae</taxon>
        <taxon>Eurotiales</taxon>
        <taxon>Trichocomaceae</taxon>
        <taxon>Talaromyces</taxon>
        <taxon>Talaromyces sect. Talaromyces</taxon>
    </lineage>
</organism>
<dbReference type="Pfam" id="PF01083">
    <property type="entry name" value="Cutinase"/>
    <property type="match status" value="1"/>
</dbReference>
<dbReference type="EMBL" id="MIKG01000002">
    <property type="protein sequence ID" value="RAO65703.1"/>
    <property type="molecule type" value="Genomic_DNA"/>
</dbReference>
<keyword evidence="5" id="KW-0378">Hydrolase</keyword>
<protein>
    <recommendedName>
        <fullName evidence="2">cutinase</fullName>
        <ecNumber evidence="2">3.1.1.74</ecNumber>
    </recommendedName>
</protein>
<keyword evidence="4" id="KW-0732">Signal</keyword>
<dbReference type="GeneID" id="63790932"/>
<dbReference type="PANTHER" id="PTHR48250">
    <property type="entry name" value="CUTINASE 2-RELATED"/>
    <property type="match status" value="1"/>
</dbReference>
<evidence type="ECO:0000256" key="6">
    <source>
        <dbReference type="ARBA" id="ARBA00023157"/>
    </source>
</evidence>
<proteinExistence type="inferred from homology"/>
<evidence type="ECO:0000256" key="2">
    <source>
        <dbReference type="ARBA" id="ARBA00013095"/>
    </source>
</evidence>
<accession>A0A364KQA0</accession>
<evidence type="ECO:0000313" key="9">
    <source>
        <dbReference type="Proteomes" id="UP000249363"/>
    </source>
</evidence>
<name>A0A364KQA0_TALAM</name>
<dbReference type="Gene3D" id="3.40.50.1820">
    <property type="entry name" value="alpha/beta hydrolase"/>
    <property type="match status" value="1"/>
</dbReference>
<evidence type="ECO:0000313" key="8">
    <source>
        <dbReference type="EMBL" id="RAO65703.1"/>
    </source>
</evidence>
<dbReference type="PANTHER" id="PTHR48250:SF2">
    <property type="entry name" value="CUTINASE"/>
    <property type="match status" value="1"/>
</dbReference>
<dbReference type="GO" id="GO:0016052">
    <property type="term" value="P:carbohydrate catabolic process"/>
    <property type="evidence" value="ECO:0007669"/>
    <property type="project" value="TreeGrafter"/>
</dbReference>
<comment type="similarity">
    <text evidence="1">Belongs to the cutinase family.</text>
</comment>
<dbReference type="GO" id="GO:0005576">
    <property type="term" value="C:extracellular region"/>
    <property type="evidence" value="ECO:0007669"/>
    <property type="project" value="InterPro"/>
</dbReference>
<keyword evidence="6" id="KW-1015">Disulfide bond</keyword>
<dbReference type="EC" id="3.1.1.74" evidence="2"/>
<dbReference type="RefSeq" id="XP_040730220.1">
    <property type="nucleotide sequence ID" value="XM_040873782.1"/>
</dbReference>
<dbReference type="GO" id="GO:0050525">
    <property type="term" value="F:cutinase activity"/>
    <property type="evidence" value="ECO:0007669"/>
    <property type="project" value="UniProtKB-EC"/>
</dbReference>
<dbReference type="Proteomes" id="UP000249363">
    <property type="component" value="Unassembled WGS sequence"/>
</dbReference>
<evidence type="ECO:0000256" key="1">
    <source>
        <dbReference type="ARBA" id="ARBA00007534"/>
    </source>
</evidence>
<keyword evidence="9" id="KW-1185">Reference proteome</keyword>